<protein>
    <submittedName>
        <fullName evidence="1">Uncharacterized protein</fullName>
    </submittedName>
</protein>
<organism evidence="1 2">
    <name type="scientific">Candidatus Methanofishera endochildressiae</name>
    <dbReference type="NCBI Taxonomy" id="2738884"/>
    <lineage>
        <taxon>Bacteria</taxon>
        <taxon>Pseudomonadati</taxon>
        <taxon>Pseudomonadota</taxon>
        <taxon>Gammaproteobacteria</taxon>
        <taxon>Candidatus Methanofishera</taxon>
    </lineage>
</organism>
<dbReference type="Proteomes" id="UP000537890">
    <property type="component" value="Unassembled WGS sequence"/>
</dbReference>
<evidence type="ECO:0000313" key="2">
    <source>
        <dbReference type="Proteomes" id="UP000537890"/>
    </source>
</evidence>
<name>A0A7Z0SCZ8_9GAMM</name>
<evidence type="ECO:0000313" key="1">
    <source>
        <dbReference type="EMBL" id="NYT46401.1"/>
    </source>
</evidence>
<dbReference type="AlphaFoldDB" id="A0A7Z0SCZ8"/>
<dbReference type="EMBL" id="JACCHS010000002">
    <property type="protein sequence ID" value="NYT46401.1"/>
    <property type="molecule type" value="Genomic_DNA"/>
</dbReference>
<reference evidence="1 2" key="1">
    <citation type="submission" date="2020-05" db="EMBL/GenBank/DDBJ databases">
        <title>Horizontal transmission and recombination maintain forever young bacterial symbiont genomes.</title>
        <authorList>
            <person name="Russell S.L."/>
            <person name="Pepper-Tunick E."/>
            <person name="Svedberg J."/>
            <person name="Byrne A."/>
            <person name="Ruelas Castillo J."/>
            <person name="Vollmers C."/>
            <person name="Beinart R.A."/>
            <person name="Corbett-Detig R."/>
        </authorList>
    </citation>
    <scope>NUCLEOTIDE SEQUENCE [LARGE SCALE GENOMIC DNA]</scope>
    <source>
        <strain evidence="1">4727-3</strain>
    </source>
</reference>
<comment type="caution">
    <text evidence="1">The sequence shown here is derived from an EMBL/GenBank/DDBJ whole genome shotgun (WGS) entry which is preliminary data.</text>
</comment>
<accession>A0A7Z0SCZ8</accession>
<gene>
    <name evidence="1" type="ORF">H0A75_00445</name>
</gene>
<proteinExistence type="predicted"/>
<sequence length="66" mass="7195">MSESGADSEGGDKIKGHPTRRQVIWSYRSDPCWDADEDESGAEGIAVALSFACLGWDARKTSFSQK</sequence>